<dbReference type="InterPro" id="IPR052157">
    <property type="entry name" value="BCAA_transport_permease"/>
</dbReference>
<evidence type="ECO:0000256" key="7">
    <source>
        <dbReference type="ARBA" id="ARBA00023136"/>
    </source>
</evidence>
<sequence>MVLRVMGDFLQFAILGLGAGTVYAALGTGVVLTYQAAGVVNVALGALAMYVTFTYAFLENEGRLVLPVGGIRMAGLPVVVEILLALAVAAVLGLLAYALVFRPLRTASGLLKLVATVGVTVLLQALAVLRFSTSASTVPTILPDKPVQVAGATIPRDRLYLAAIVIVVAALLWAFTRFTRTGVAMRAVAEDERAATLLGHSPERLSALAWICACVVAGLFGILAGPVTGLDPVTNSLFVVPALAVALVGRLRSFGATVTAGIVLGMLQGVLLKLQQDWSWLPQVGLREALPFVVIVVALVVLGARLPTRGTAEEARLPKVPRTPPRPLSVTAAVVVAVILTIVLTGPYRTALTTSIVATLVCLSIVVLTGMLGQISLAQMTFAGAAGFVLSNLTTRAHIPFPVAPLLAIVVAVAVGVLVAIPALRIRGVTLGVVTLGLGMAVNEFVFKNPDWTGGLGGSRVPEASLFGLGLGGSGDLSFALFALAVVTVLALAVLWLRRTRLGGQMLVVRANERAAAAAGVNVAGVKLAGFGIAAGLAGTAGTLLGYQQQSLSFQDFDVFVSLTYVAVVYLAGISRVSGAVIAGVLAPGGLLFYALDKWIHLGKYSALVSAIGLIAALVTTPGGVAGRLEEQAQWLGKRLRSGGTRPGAASGNGNEEGAHVVAGSS</sequence>
<name>A0A6I4MAQ2_9ACTN</name>
<dbReference type="GO" id="GO:0006865">
    <property type="term" value="P:amino acid transport"/>
    <property type="evidence" value="ECO:0007669"/>
    <property type="project" value="UniProtKB-KW"/>
</dbReference>
<evidence type="ECO:0000256" key="6">
    <source>
        <dbReference type="ARBA" id="ARBA00022989"/>
    </source>
</evidence>
<comment type="similarity">
    <text evidence="8">Belongs to the binding-protein-dependent transport system permease family. LivHM subfamily.</text>
</comment>
<evidence type="ECO:0000256" key="9">
    <source>
        <dbReference type="SAM" id="MobiDB-lite"/>
    </source>
</evidence>
<dbReference type="AlphaFoldDB" id="A0A6I4MAQ2"/>
<feature type="transmembrane region" description="Helical" evidence="10">
    <location>
        <begin position="12"/>
        <end position="32"/>
    </location>
</feature>
<evidence type="ECO:0000256" key="2">
    <source>
        <dbReference type="ARBA" id="ARBA00022448"/>
    </source>
</evidence>
<feature type="transmembrane region" description="Helical" evidence="10">
    <location>
        <begin position="428"/>
        <end position="447"/>
    </location>
</feature>
<feature type="transmembrane region" description="Helical" evidence="10">
    <location>
        <begin position="78"/>
        <end position="101"/>
    </location>
</feature>
<gene>
    <name evidence="11" type="ORF">F8568_010905</name>
</gene>
<protein>
    <submittedName>
        <fullName evidence="11">ABC transporter permease</fullName>
    </submittedName>
</protein>
<dbReference type="PANTHER" id="PTHR11795:SF450">
    <property type="entry name" value="ABC TRANSPORTER PERMEASE PROTEIN"/>
    <property type="match status" value="1"/>
</dbReference>
<dbReference type="GO" id="GO:0005886">
    <property type="term" value="C:plasma membrane"/>
    <property type="evidence" value="ECO:0007669"/>
    <property type="project" value="UniProtKB-SubCell"/>
</dbReference>
<organism evidence="11 12">
    <name type="scientific">Actinomadura physcomitrii</name>
    <dbReference type="NCBI Taxonomy" id="2650748"/>
    <lineage>
        <taxon>Bacteria</taxon>
        <taxon>Bacillati</taxon>
        <taxon>Actinomycetota</taxon>
        <taxon>Actinomycetes</taxon>
        <taxon>Streptosporangiales</taxon>
        <taxon>Thermomonosporaceae</taxon>
        <taxon>Actinomadura</taxon>
    </lineage>
</organism>
<keyword evidence="4 10" id="KW-0812">Transmembrane</keyword>
<reference evidence="11" key="1">
    <citation type="submission" date="2019-12" db="EMBL/GenBank/DDBJ databases">
        <title>Actinomadura physcomitrii sp. nov., a novel actinomycete isolated from moss [Physcomitrium sphaericum (Ludw) Fuernr].</title>
        <authorList>
            <person name="Zhuang X."/>
        </authorList>
    </citation>
    <scope>NUCLEOTIDE SEQUENCE [LARGE SCALE GENOMIC DNA]</scope>
    <source>
        <strain evidence="11">LD22</strain>
    </source>
</reference>
<feature type="transmembrane region" description="Helical" evidence="10">
    <location>
        <begin position="350"/>
        <end position="368"/>
    </location>
</feature>
<dbReference type="Proteomes" id="UP000462055">
    <property type="component" value="Unassembled WGS sequence"/>
</dbReference>
<dbReference type="CDD" id="cd06582">
    <property type="entry name" value="TM_PBP1_LivH_like"/>
    <property type="match status" value="1"/>
</dbReference>
<proteinExistence type="inferred from homology"/>
<dbReference type="InterPro" id="IPR043428">
    <property type="entry name" value="LivM-like"/>
</dbReference>
<evidence type="ECO:0000313" key="11">
    <source>
        <dbReference type="EMBL" id="MWA00881.1"/>
    </source>
</evidence>
<feature type="transmembrane region" description="Helical" evidence="10">
    <location>
        <begin position="579"/>
        <end position="596"/>
    </location>
</feature>
<feature type="transmembrane region" description="Helical" evidence="10">
    <location>
        <begin position="39"/>
        <end position="58"/>
    </location>
</feature>
<feature type="transmembrane region" description="Helical" evidence="10">
    <location>
        <begin position="159"/>
        <end position="176"/>
    </location>
</feature>
<dbReference type="Pfam" id="PF02653">
    <property type="entry name" value="BPD_transp_2"/>
    <property type="match status" value="2"/>
</dbReference>
<evidence type="ECO:0000256" key="8">
    <source>
        <dbReference type="ARBA" id="ARBA00037998"/>
    </source>
</evidence>
<feature type="transmembrane region" description="Helical" evidence="10">
    <location>
        <begin position="399"/>
        <end position="421"/>
    </location>
</feature>
<evidence type="ECO:0000256" key="3">
    <source>
        <dbReference type="ARBA" id="ARBA00022475"/>
    </source>
</evidence>
<comment type="subcellular location">
    <subcellularLocation>
        <location evidence="1">Cell membrane</location>
        <topology evidence="1">Multi-pass membrane protein</topology>
    </subcellularLocation>
</comment>
<feature type="transmembrane region" description="Helical" evidence="10">
    <location>
        <begin position="207"/>
        <end position="227"/>
    </location>
</feature>
<evidence type="ECO:0000256" key="4">
    <source>
        <dbReference type="ARBA" id="ARBA00022692"/>
    </source>
</evidence>
<evidence type="ECO:0000256" key="5">
    <source>
        <dbReference type="ARBA" id="ARBA00022970"/>
    </source>
</evidence>
<feature type="transmembrane region" description="Helical" evidence="10">
    <location>
        <begin position="113"/>
        <end position="132"/>
    </location>
</feature>
<comment type="caution">
    <text evidence="11">The sequence shown here is derived from an EMBL/GenBank/DDBJ whole genome shotgun (WGS) entry which is preliminary data.</text>
</comment>
<keyword evidence="3" id="KW-1003">Cell membrane</keyword>
<feature type="region of interest" description="Disordered" evidence="9">
    <location>
        <begin position="642"/>
        <end position="666"/>
    </location>
</feature>
<feature type="transmembrane region" description="Helical" evidence="10">
    <location>
        <begin position="517"/>
        <end position="540"/>
    </location>
</feature>
<evidence type="ECO:0000313" key="12">
    <source>
        <dbReference type="Proteomes" id="UP000462055"/>
    </source>
</evidence>
<evidence type="ECO:0000256" key="10">
    <source>
        <dbReference type="SAM" id="Phobius"/>
    </source>
</evidence>
<evidence type="ECO:0000256" key="1">
    <source>
        <dbReference type="ARBA" id="ARBA00004651"/>
    </source>
</evidence>
<dbReference type="EMBL" id="WBMS02000007">
    <property type="protein sequence ID" value="MWA00881.1"/>
    <property type="molecule type" value="Genomic_DNA"/>
</dbReference>
<keyword evidence="12" id="KW-1185">Reference proteome</keyword>
<feature type="transmembrane region" description="Helical" evidence="10">
    <location>
        <begin position="289"/>
        <end position="306"/>
    </location>
</feature>
<keyword evidence="5" id="KW-0029">Amino-acid transport</keyword>
<feature type="transmembrane region" description="Helical" evidence="10">
    <location>
        <begin position="256"/>
        <end position="274"/>
    </location>
</feature>
<dbReference type="CDD" id="cd06581">
    <property type="entry name" value="TM_PBP1_LivM_like"/>
    <property type="match status" value="1"/>
</dbReference>
<feature type="transmembrane region" description="Helical" evidence="10">
    <location>
        <begin position="608"/>
        <end position="629"/>
    </location>
</feature>
<accession>A0A6I4MAQ2</accession>
<keyword evidence="2" id="KW-0813">Transport</keyword>
<dbReference type="PANTHER" id="PTHR11795">
    <property type="entry name" value="BRANCHED-CHAIN AMINO ACID TRANSPORT SYSTEM PERMEASE PROTEIN LIVH"/>
    <property type="match status" value="1"/>
</dbReference>
<feature type="transmembrane region" description="Helical" evidence="10">
    <location>
        <begin position="552"/>
        <end position="572"/>
    </location>
</feature>
<keyword evidence="6 10" id="KW-1133">Transmembrane helix</keyword>
<feature type="transmembrane region" description="Helical" evidence="10">
    <location>
        <begin position="477"/>
        <end position="497"/>
    </location>
</feature>
<keyword evidence="7 10" id="KW-0472">Membrane</keyword>
<feature type="transmembrane region" description="Helical" evidence="10">
    <location>
        <begin position="327"/>
        <end position="344"/>
    </location>
</feature>
<dbReference type="InterPro" id="IPR001851">
    <property type="entry name" value="ABC_transp_permease"/>
</dbReference>
<dbReference type="GO" id="GO:0015658">
    <property type="term" value="F:branched-chain amino acid transmembrane transporter activity"/>
    <property type="evidence" value="ECO:0007669"/>
    <property type="project" value="InterPro"/>
</dbReference>